<reference evidence="2 3" key="1">
    <citation type="submission" date="2017-07" db="EMBL/GenBank/DDBJ databases">
        <title>Isolation and whole genome analysis of endospore-forming bacteria from heroin.</title>
        <authorList>
            <person name="Kalinowski J."/>
            <person name="Ahrens B."/>
            <person name="Al-Dilaimi A."/>
            <person name="Winkler A."/>
            <person name="Wibberg D."/>
            <person name="Schleenbecker U."/>
            <person name="Ruckert C."/>
            <person name="Wolfel R."/>
            <person name="Grass G."/>
        </authorList>
    </citation>
    <scope>NUCLEOTIDE SEQUENCE [LARGE SCALE GENOMIC DNA]</scope>
    <source>
        <strain evidence="2 3">7523-2</strain>
    </source>
</reference>
<feature type="domain" description="NAD-dependent epimerase/dehydratase" evidence="1">
    <location>
        <begin position="21"/>
        <end position="217"/>
    </location>
</feature>
<name>A0A268RX57_SHOCL</name>
<comment type="caution">
    <text evidence="2">The sequence shown here is derived from an EMBL/GenBank/DDBJ whole genome shotgun (WGS) entry which is preliminary data.</text>
</comment>
<evidence type="ECO:0000313" key="3">
    <source>
        <dbReference type="Proteomes" id="UP000216133"/>
    </source>
</evidence>
<dbReference type="Gene3D" id="3.40.50.720">
    <property type="entry name" value="NAD(P)-binding Rossmann-like Domain"/>
    <property type="match status" value="1"/>
</dbReference>
<dbReference type="Pfam" id="PF01370">
    <property type="entry name" value="Epimerase"/>
    <property type="match status" value="1"/>
</dbReference>
<proteinExistence type="predicted"/>
<dbReference type="SUPFAM" id="SSF51735">
    <property type="entry name" value="NAD(P)-binding Rossmann-fold domains"/>
    <property type="match status" value="1"/>
</dbReference>
<dbReference type="CDD" id="cd08946">
    <property type="entry name" value="SDR_e"/>
    <property type="match status" value="1"/>
</dbReference>
<dbReference type="InterPro" id="IPR050177">
    <property type="entry name" value="Lipid_A_modif_metabolic_enz"/>
</dbReference>
<dbReference type="InterPro" id="IPR001509">
    <property type="entry name" value="Epimerase_deHydtase"/>
</dbReference>
<evidence type="ECO:0000259" key="1">
    <source>
        <dbReference type="Pfam" id="PF01370"/>
    </source>
</evidence>
<dbReference type="InterPro" id="IPR036291">
    <property type="entry name" value="NAD(P)-bd_dom_sf"/>
</dbReference>
<organism evidence="2 3">
    <name type="scientific">Shouchella clausii</name>
    <name type="common">Alkalihalobacillus clausii</name>
    <dbReference type="NCBI Taxonomy" id="79880"/>
    <lineage>
        <taxon>Bacteria</taxon>
        <taxon>Bacillati</taxon>
        <taxon>Bacillota</taxon>
        <taxon>Bacilli</taxon>
        <taxon>Bacillales</taxon>
        <taxon>Bacillaceae</taxon>
        <taxon>Shouchella</taxon>
    </lineage>
</organism>
<gene>
    <name evidence="2" type="ORF">CHH61_16905</name>
</gene>
<dbReference type="EMBL" id="NPBS01000091">
    <property type="protein sequence ID" value="PAF24777.1"/>
    <property type="molecule type" value="Genomic_DNA"/>
</dbReference>
<accession>A0A268RX57</accession>
<dbReference type="Proteomes" id="UP000216133">
    <property type="component" value="Unassembled WGS sequence"/>
</dbReference>
<protein>
    <recommendedName>
        <fullName evidence="1">NAD-dependent epimerase/dehydratase domain-containing protein</fullName>
    </recommendedName>
</protein>
<evidence type="ECO:0000313" key="2">
    <source>
        <dbReference type="EMBL" id="PAF24777.1"/>
    </source>
</evidence>
<dbReference type="PANTHER" id="PTHR43245">
    <property type="entry name" value="BIFUNCTIONAL POLYMYXIN RESISTANCE PROTEIN ARNA"/>
    <property type="match status" value="1"/>
</dbReference>
<sequence length="293" mass="32878">MITKLVTIRKGETRTVKHVKIAGGLGFIGFHLAQKLLDEGCLVTAVDSLENRSELKLALEMELGRNAHFTFLQTKIEQVDFGDADVVVYAADNENWTALEAVLRKCQPDCLFVFLSTTDVYEYSGEWRVQPVTEYGKAMLAQEENIRVTCAETGVAAVIIRLPTVYGLHQPYHLKLGRQFVSYEDETGKTESMHDLLYIDDVIRALAAAMAIDSGQHTIHLGSGTSNPFDRTGNSNGLDYQKAHELLGFFPRTSLAEGMKKYQLANEEWQRQKKLAAMYEETKSMAVKHPNDQ</sequence>
<dbReference type="AlphaFoldDB" id="A0A268RX57"/>